<dbReference type="EMBL" id="JAIZAY010000004">
    <property type="protein sequence ID" value="KAJ8043551.1"/>
    <property type="molecule type" value="Genomic_DNA"/>
</dbReference>
<comment type="caution">
    <text evidence="3">The sequence shown here is derived from an EMBL/GenBank/DDBJ whole genome shotgun (WGS) entry which is preliminary data.</text>
</comment>
<keyword evidence="1" id="KW-0067">ATP-binding</keyword>
<comment type="cofactor">
    <cofactor evidence="1">
        <name>Mg(2+)</name>
        <dbReference type="ChEBI" id="CHEBI:18420"/>
    </cofactor>
</comment>
<keyword evidence="1" id="KW-0234">DNA repair</keyword>
<sequence>MLQILDMTEDQYIQAIRWSLTAHKLFLKRSPSEIRVNAYNKTLLETWKANMDIQYVLDPYACAMYIVSYISKGQRGMSNLMQRATKEAKDGNHDIKQRVRHIGNKFLNHVELSAQEAVYLILQMSLRKATRQFVIQELPDDSTDVECMGLIKKYSARPKVLENYCLADFAALFDVSTSKSESVTTQAADEIENEDDPLFEKSATDKICGAGVGKSQVLKGLYNALLRYYSTLPGNDPDDTNILLMAPTGKAAYCIKGTTIHCALHIPANQGLSDYKALTNDKLNSLQVKYHNLKIIFIDEISMVGHRIFRYIDQRLQQIMGSKKVFGGVSIIAVGDLFQVKPVKDGSIFKELTDDYGPLATNLWKSNFTAYELTEIMRQKDDQAFAQLLNRLREGNQTSDDLATLAARQFTSD</sequence>
<dbReference type="PANTHER" id="PTHR47642:SF5">
    <property type="entry name" value="ATP-DEPENDENT DNA HELICASE"/>
    <property type="match status" value="1"/>
</dbReference>
<keyword evidence="1" id="KW-0227">DNA damage</keyword>
<dbReference type="GO" id="GO:0000723">
    <property type="term" value="P:telomere maintenance"/>
    <property type="evidence" value="ECO:0007669"/>
    <property type="project" value="InterPro"/>
</dbReference>
<dbReference type="OrthoDB" id="10063152at2759"/>
<dbReference type="GO" id="GO:0006310">
    <property type="term" value="P:DNA recombination"/>
    <property type="evidence" value="ECO:0007669"/>
    <property type="project" value="UniProtKB-KW"/>
</dbReference>
<keyword evidence="1 3" id="KW-0347">Helicase</keyword>
<comment type="similarity">
    <text evidence="1">Belongs to the helicase family.</text>
</comment>
<evidence type="ECO:0000259" key="2">
    <source>
        <dbReference type="Pfam" id="PF05970"/>
    </source>
</evidence>
<gene>
    <name evidence="3" type="ORF">HOLleu_10685</name>
</gene>
<dbReference type="InterPro" id="IPR051055">
    <property type="entry name" value="PIF1_helicase"/>
</dbReference>
<comment type="catalytic activity">
    <reaction evidence="1">
        <text>ATP + H2O = ADP + phosphate + H(+)</text>
        <dbReference type="Rhea" id="RHEA:13065"/>
        <dbReference type="ChEBI" id="CHEBI:15377"/>
        <dbReference type="ChEBI" id="CHEBI:15378"/>
        <dbReference type="ChEBI" id="CHEBI:30616"/>
        <dbReference type="ChEBI" id="CHEBI:43474"/>
        <dbReference type="ChEBI" id="CHEBI:456216"/>
        <dbReference type="EC" id="5.6.2.3"/>
    </reaction>
</comment>
<dbReference type="InterPro" id="IPR010285">
    <property type="entry name" value="DNA_helicase_pif1-like_DEAD"/>
</dbReference>
<evidence type="ECO:0000313" key="4">
    <source>
        <dbReference type="Proteomes" id="UP001152320"/>
    </source>
</evidence>
<dbReference type="GO" id="GO:0005524">
    <property type="term" value="F:ATP binding"/>
    <property type="evidence" value="ECO:0007669"/>
    <property type="project" value="UniProtKB-KW"/>
</dbReference>
<dbReference type="Proteomes" id="UP001152320">
    <property type="component" value="Chromosome 4"/>
</dbReference>
<dbReference type="EC" id="5.6.2.3" evidence="1"/>
<keyword evidence="1" id="KW-0378">Hydrolase</keyword>
<proteinExistence type="inferred from homology"/>
<dbReference type="GO" id="GO:0043139">
    <property type="term" value="F:5'-3' DNA helicase activity"/>
    <property type="evidence" value="ECO:0007669"/>
    <property type="project" value="UniProtKB-EC"/>
</dbReference>
<dbReference type="Gene3D" id="3.40.50.300">
    <property type="entry name" value="P-loop containing nucleotide triphosphate hydrolases"/>
    <property type="match status" value="1"/>
</dbReference>
<protein>
    <recommendedName>
        <fullName evidence="1">ATP-dependent DNA helicase</fullName>
        <ecNumber evidence="1">5.6.2.3</ecNumber>
    </recommendedName>
</protein>
<dbReference type="Pfam" id="PF05970">
    <property type="entry name" value="PIF1"/>
    <property type="match status" value="1"/>
</dbReference>
<evidence type="ECO:0000256" key="1">
    <source>
        <dbReference type="RuleBase" id="RU363044"/>
    </source>
</evidence>
<organism evidence="3 4">
    <name type="scientific">Holothuria leucospilota</name>
    <name type="common">Black long sea cucumber</name>
    <name type="synonym">Mertensiothuria leucospilota</name>
    <dbReference type="NCBI Taxonomy" id="206669"/>
    <lineage>
        <taxon>Eukaryota</taxon>
        <taxon>Metazoa</taxon>
        <taxon>Echinodermata</taxon>
        <taxon>Eleutherozoa</taxon>
        <taxon>Echinozoa</taxon>
        <taxon>Holothuroidea</taxon>
        <taxon>Aspidochirotacea</taxon>
        <taxon>Aspidochirotida</taxon>
        <taxon>Holothuriidae</taxon>
        <taxon>Holothuria</taxon>
    </lineage>
</organism>
<keyword evidence="1" id="KW-0547">Nucleotide-binding</keyword>
<dbReference type="InterPro" id="IPR027417">
    <property type="entry name" value="P-loop_NTPase"/>
</dbReference>
<feature type="domain" description="DNA helicase Pif1-like DEAD-box helicase" evidence="2">
    <location>
        <begin position="211"/>
        <end position="399"/>
    </location>
</feature>
<dbReference type="GO" id="GO:0016787">
    <property type="term" value="F:hydrolase activity"/>
    <property type="evidence" value="ECO:0007669"/>
    <property type="project" value="UniProtKB-KW"/>
</dbReference>
<reference evidence="3" key="1">
    <citation type="submission" date="2021-10" db="EMBL/GenBank/DDBJ databases">
        <title>Tropical sea cucumber genome reveals ecological adaptation and Cuvierian tubules defense mechanism.</title>
        <authorList>
            <person name="Chen T."/>
        </authorList>
    </citation>
    <scope>NUCLEOTIDE SEQUENCE</scope>
    <source>
        <strain evidence="3">Nanhai2018</strain>
        <tissue evidence="3">Muscle</tissue>
    </source>
</reference>
<dbReference type="GO" id="GO:0006281">
    <property type="term" value="P:DNA repair"/>
    <property type="evidence" value="ECO:0007669"/>
    <property type="project" value="UniProtKB-KW"/>
</dbReference>
<dbReference type="SUPFAM" id="SSF52540">
    <property type="entry name" value="P-loop containing nucleoside triphosphate hydrolases"/>
    <property type="match status" value="1"/>
</dbReference>
<evidence type="ECO:0000313" key="3">
    <source>
        <dbReference type="EMBL" id="KAJ8043551.1"/>
    </source>
</evidence>
<dbReference type="PANTHER" id="PTHR47642">
    <property type="entry name" value="ATP-DEPENDENT DNA HELICASE"/>
    <property type="match status" value="1"/>
</dbReference>
<dbReference type="AlphaFoldDB" id="A0A9Q1CEM9"/>
<accession>A0A9Q1CEM9</accession>
<keyword evidence="1" id="KW-0233">DNA recombination</keyword>
<name>A0A9Q1CEM9_HOLLE</name>
<keyword evidence="4" id="KW-1185">Reference proteome</keyword>